<dbReference type="PROSITE" id="PS51372">
    <property type="entry name" value="PRD_2"/>
    <property type="match status" value="1"/>
</dbReference>
<sequence length="112" mass="13158">METRINELISEQNSNYGEKLKQVIFFAHDLLQQEEILPDELQWQIFINHVDAMIFRSVTGETLPEMDEELFAELSKESIELALKIMEQVENLQQNERFLLALHIENARGNIN</sequence>
<evidence type="ECO:0000313" key="3">
    <source>
        <dbReference type="Proteomes" id="UP000190328"/>
    </source>
</evidence>
<dbReference type="AlphaFoldDB" id="A0A1T4NXY6"/>
<keyword evidence="3" id="KW-1185">Reference proteome</keyword>
<organism evidence="2 3">
    <name type="scientific">Pilibacter termitis</name>
    <dbReference type="NCBI Taxonomy" id="263852"/>
    <lineage>
        <taxon>Bacteria</taxon>
        <taxon>Bacillati</taxon>
        <taxon>Bacillota</taxon>
        <taxon>Bacilli</taxon>
        <taxon>Lactobacillales</taxon>
        <taxon>Enterococcaceae</taxon>
        <taxon>Pilibacter</taxon>
    </lineage>
</organism>
<dbReference type="EMBL" id="FUXI01000017">
    <property type="protein sequence ID" value="SJZ84065.1"/>
    <property type="molecule type" value="Genomic_DNA"/>
</dbReference>
<feature type="domain" description="PRD" evidence="1">
    <location>
        <begin position="11"/>
        <end position="112"/>
    </location>
</feature>
<dbReference type="Gene3D" id="1.10.1790.10">
    <property type="entry name" value="PRD domain"/>
    <property type="match status" value="1"/>
</dbReference>
<dbReference type="InterPro" id="IPR036634">
    <property type="entry name" value="PRD_sf"/>
</dbReference>
<dbReference type="Proteomes" id="UP000190328">
    <property type="component" value="Unassembled WGS sequence"/>
</dbReference>
<dbReference type="OrthoDB" id="2879550at2"/>
<reference evidence="2 3" key="1">
    <citation type="submission" date="2017-02" db="EMBL/GenBank/DDBJ databases">
        <authorList>
            <person name="Peterson S.W."/>
        </authorList>
    </citation>
    <scope>NUCLEOTIDE SEQUENCE [LARGE SCALE GENOMIC DNA]</scope>
    <source>
        <strain evidence="2 3">ATCC BAA-1030</strain>
    </source>
</reference>
<dbReference type="Pfam" id="PF00874">
    <property type="entry name" value="PRD"/>
    <property type="match status" value="1"/>
</dbReference>
<dbReference type="InterPro" id="IPR020044">
    <property type="entry name" value="PRD_EF0829/AHA3910"/>
</dbReference>
<dbReference type="GO" id="GO:0006355">
    <property type="term" value="P:regulation of DNA-templated transcription"/>
    <property type="evidence" value="ECO:0007669"/>
    <property type="project" value="InterPro"/>
</dbReference>
<evidence type="ECO:0000259" key="1">
    <source>
        <dbReference type="PROSITE" id="PS51372"/>
    </source>
</evidence>
<accession>A0A1T4NXY6</accession>
<dbReference type="InterPro" id="IPR011608">
    <property type="entry name" value="PRD"/>
</dbReference>
<gene>
    <name evidence="2" type="ORF">SAMN02745116_01581</name>
</gene>
<dbReference type="STRING" id="263852.SAMN02745116_01581"/>
<proteinExistence type="predicted"/>
<name>A0A1T4NXY6_9ENTE</name>
<dbReference type="SUPFAM" id="SSF63520">
    <property type="entry name" value="PTS-regulatory domain, PRD"/>
    <property type="match status" value="1"/>
</dbReference>
<evidence type="ECO:0000313" key="2">
    <source>
        <dbReference type="EMBL" id="SJZ84065.1"/>
    </source>
</evidence>
<dbReference type="NCBIfam" id="TIGR03582">
    <property type="entry name" value="EF_0829"/>
    <property type="match status" value="1"/>
</dbReference>
<protein>
    <submittedName>
        <fullName evidence="2">PRD domain protein EF_0829/AHA_3910</fullName>
    </submittedName>
</protein>
<dbReference type="RefSeq" id="WP_159443264.1">
    <property type="nucleotide sequence ID" value="NZ_FUXI01000017.1"/>
</dbReference>